<comment type="caution">
    <text evidence="6">The sequence shown here is derived from an EMBL/GenBank/DDBJ whole genome shotgun (WGS) entry which is preliminary data.</text>
</comment>
<keyword evidence="2 5" id="KW-0812">Transmembrane</keyword>
<comment type="subcellular location">
    <subcellularLocation>
        <location evidence="1">Membrane</location>
        <topology evidence="1">Multi-pass membrane protein</topology>
    </subcellularLocation>
</comment>
<dbReference type="Proteomes" id="UP000027238">
    <property type="component" value="Unassembled WGS sequence"/>
</dbReference>
<reference evidence="7" key="1">
    <citation type="journal article" date="2014" name="Genome Announc.">
        <title>Draft genome sequence of Colletotrichum sublineola, a destructive pathogen of cultivated sorghum.</title>
        <authorList>
            <person name="Baroncelli R."/>
            <person name="Sanz-Martin J.M."/>
            <person name="Rech G.E."/>
            <person name="Sukno S.A."/>
            <person name="Thon M.R."/>
        </authorList>
    </citation>
    <scope>NUCLEOTIDE SEQUENCE [LARGE SCALE GENOMIC DNA]</scope>
    <source>
        <strain evidence="7">TX430BB</strain>
    </source>
</reference>
<feature type="transmembrane region" description="Helical" evidence="5">
    <location>
        <begin position="467"/>
        <end position="487"/>
    </location>
</feature>
<evidence type="ECO:0000313" key="6">
    <source>
        <dbReference type="EMBL" id="KDN70779.1"/>
    </source>
</evidence>
<dbReference type="eggNOG" id="ENOG502QWBF">
    <property type="taxonomic scope" value="Eukaryota"/>
</dbReference>
<protein>
    <submittedName>
        <fullName evidence="6">Putative ATP synthase F0</fullName>
    </submittedName>
</protein>
<evidence type="ECO:0000256" key="1">
    <source>
        <dbReference type="ARBA" id="ARBA00004141"/>
    </source>
</evidence>
<dbReference type="Pfam" id="PF07690">
    <property type="entry name" value="MFS_1"/>
    <property type="match status" value="1"/>
</dbReference>
<dbReference type="AlphaFoldDB" id="A0A066XSW6"/>
<feature type="transmembrane region" description="Helical" evidence="5">
    <location>
        <begin position="432"/>
        <end position="455"/>
    </location>
</feature>
<keyword evidence="7" id="KW-1185">Reference proteome</keyword>
<keyword evidence="4 5" id="KW-0472">Membrane</keyword>
<dbReference type="SUPFAM" id="SSF103473">
    <property type="entry name" value="MFS general substrate transporter"/>
    <property type="match status" value="1"/>
</dbReference>
<evidence type="ECO:0000256" key="2">
    <source>
        <dbReference type="ARBA" id="ARBA00022692"/>
    </source>
</evidence>
<dbReference type="InterPro" id="IPR011701">
    <property type="entry name" value="MFS"/>
</dbReference>
<dbReference type="OMA" id="FASKSIM"/>
<evidence type="ECO:0000313" key="7">
    <source>
        <dbReference type="Proteomes" id="UP000027238"/>
    </source>
</evidence>
<dbReference type="Gene3D" id="1.20.1250.20">
    <property type="entry name" value="MFS general substrate transporter like domains"/>
    <property type="match status" value="1"/>
</dbReference>
<dbReference type="GO" id="GO:0022857">
    <property type="term" value="F:transmembrane transporter activity"/>
    <property type="evidence" value="ECO:0007669"/>
    <property type="project" value="InterPro"/>
</dbReference>
<dbReference type="OrthoDB" id="194139at2759"/>
<dbReference type="STRING" id="1173701.A0A066XSW6"/>
<feature type="transmembrane region" description="Helical" evidence="5">
    <location>
        <begin position="374"/>
        <end position="391"/>
    </location>
</feature>
<feature type="transmembrane region" description="Helical" evidence="5">
    <location>
        <begin position="194"/>
        <end position="216"/>
    </location>
</feature>
<name>A0A066XSW6_COLSU</name>
<accession>A0A066XSW6</accession>
<evidence type="ECO:0000256" key="4">
    <source>
        <dbReference type="ARBA" id="ARBA00023136"/>
    </source>
</evidence>
<feature type="transmembrane region" description="Helical" evidence="5">
    <location>
        <begin position="297"/>
        <end position="314"/>
    </location>
</feature>
<feature type="transmembrane region" description="Helical" evidence="5">
    <location>
        <begin position="222"/>
        <end position="242"/>
    </location>
</feature>
<gene>
    <name evidence="6" type="ORF">CSUB01_08710</name>
</gene>
<dbReference type="PANTHER" id="PTHR23507:SF1">
    <property type="entry name" value="FI18259P1-RELATED"/>
    <property type="match status" value="1"/>
</dbReference>
<dbReference type="EMBL" id="JMSE01000293">
    <property type="protein sequence ID" value="KDN70779.1"/>
    <property type="molecule type" value="Genomic_DNA"/>
</dbReference>
<evidence type="ECO:0000256" key="3">
    <source>
        <dbReference type="ARBA" id="ARBA00022989"/>
    </source>
</evidence>
<dbReference type="CDD" id="cd06174">
    <property type="entry name" value="MFS"/>
    <property type="match status" value="1"/>
</dbReference>
<feature type="transmembrane region" description="Helical" evidence="5">
    <location>
        <begin position="36"/>
        <end position="55"/>
    </location>
</feature>
<feature type="transmembrane region" description="Helical" evidence="5">
    <location>
        <begin position="156"/>
        <end position="182"/>
    </location>
</feature>
<sequence>MASNVEGRRPEEDAPLLIQEDLPTTIAPTRTHQFKAIAMAMTFVIIVEFGAYLQVPPSYQLMEEIICRKYHSVPIIQRVGHDDVCKLPQVQGELAIIMGWKSSFDCIPPLLTAIPYGVIADKYGRRPVLSLAMLGIMLECLWQLQPLLWPNVLPLWTVWFGSVFQFIGGGSGMVRAMLWTMISDVIPISNLTAVYYKVGAVALGGELFIAPFSAYLQSKNPWLPLTIGNILLIIGTCLPPFIPETLKLRQAADGEFEQTLRRPEHGTNDKRTVKEQIMLVVSNDMGHVYEFLSKSRSLIPLMAGFNLSIILSYVKNGIMSQYVHNLFGWSWAKATLISTVAVIAHIIMLVAILPGASRYITKRTAVHPLIRDLWLVRMTGIILSIGCFMIAVAYAPWFFVVALIIFSLGTSYSNLCRAVLNAVVEQHTVGTLNTAITWVEQMSMLVSAPIFSGLLKAGNETGGVWMGLPYMAATMMSIGGTVLVFMYRLPEDKLF</sequence>
<organism evidence="6 7">
    <name type="scientific">Colletotrichum sublineola</name>
    <name type="common">Sorghum anthracnose fungus</name>
    <dbReference type="NCBI Taxonomy" id="1173701"/>
    <lineage>
        <taxon>Eukaryota</taxon>
        <taxon>Fungi</taxon>
        <taxon>Dikarya</taxon>
        <taxon>Ascomycota</taxon>
        <taxon>Pezizomycotina</taxon>
        <taxon>Sordariomycetes</taxon>
        <taxon>Hypocreomycetidae</taxon>
        <taxon>Glomerellales</taxon>
        <taxon>Glomerellaceae</taxon>
        <taxon>Colletotrichum</taxon>
        <taxon>Colletotrichum graminicola species complex</taxon>
    </lineage>
</organism>
<dbReference type="GO" id="GO:0016020">
    <property type="term" value="C:membrane"/>
    <property type="evidence" value="ECO:0007669"/>
    <property type="project" value="UniProtKB-SubCell"/>
</dbReference>
<proteinExistence type="predicted"/>
<feature type="transmembrane region" description="Helical" evidence="5">
    <location>
        <begin position="334"/>
        <end position="353"/>
    </location>
</feature>
<dbReference type="HOGENOM" id="CLU_013756_4_1_1"/>
<feature type="transmembrane region" description="Helical" evidence="5">
    <location>
        <begin position="397"/>
        <end position="420"/>
    </location>
</feature>
<evidence type="ECO:0000256" key="5">
    <source>
        <dbReference type="SAM" id="Phobius"/>
    </source>
</evidence>
<keyword evidence="3 5" id="KW-1133">Transmembrane helix</keyword>
<dbReference type="PANTHER" id="PTHR23507">
    <property type="entry name" value="ZGC:174356"/>
    <property type="match status" value="1"/>
</dbReference>
<dbReference type="InterPro" id="IPR036259">
    <property type="entry name" value="MFS_trans_sf"/>
</dbReference>